<organism evidence="1 2">
    <name type="scientific">Zosterops borbonicus</name>
    <dbReference type="NCBI Taxonomy" id="364589"/>
    <lineage>
        <taxon>Eukaryota</taxon>
        <taxon>Metazoa</taxon>
        <taxon>Chordata</taxon>
        <taxon>Craniata</taxon>
        <taxon>Vertebrata</taxon>
        <taxon>Euteleostomi</taxon>
        <taxon>Archelosauria</taxon>
        <taxon>Archosauria</taxon>
        <taxon>Dinosauria</taxon>
        <taxon>Saurischia</taxon>
        <taxon>Theropoda</taxon>
        <taxon>Coelurosauria</taxon>
        <taxon>Aves</taxon>
        <taxon>Neognathae</taxon>
        <taxon>Neoaves</taxon>
        <taxon>Telluraves</taxon>
        <taxon>Australaves</taxon>
        <taxon>Passeriformes</taxon>
        <taxon>Sylvioidea</taxon>
        <taxon>Zosteropidae</taxon>
        <taxon>Zosterops</taxon>
    </lineage>
</organism>
<sequence length="108" mass="12197">MPWRDYCNSEASPSHRLGMSVPLGQHMSHLLVFGNYTRMASPLEGFRGKSGSNLLLRAGGWDIEENIHAFVQGHLWKEEIQLALLHADIMRLACRSETEVEESYLTGI</sequence>
<evidence type="ECO:0000313" key="1">
    <source>
        <dbReference type="EMBL" id="TRZ17882.1"/>
    </source>
</evidence>
<dbReference type="AlphaFoldDB" id="A0A8K1LL71"/>
<protein>
    <submittedName>
        <fullName evidence="1">Uncharacterized protein</fullName>
    </submittedName>
</protein>
<gene>
    <name evidence="1" type="ORF">HGM15179_009211</name>
</gene>
<name>A0A8K1LL71_9PASS</name>
<dbReference type="Proteomes" id="UP000796761">
    <property type="component" value="Unassembled WGS sequence"/>
</dbReference>
<keyword evidence="2" id="KW-1185">Reference proteome</keyword>
<evidence type="ECO:0000313" key="2">
    <source>
        <dbReference type="Proteomes" id="UP000796761"/>
    </source>
</evidence>
<proteinExistence type="predicted"/>
<dbReference type="EMBL" id="SWJQ01000246">
    <property type="protein sequence ID" value="TRZ17882.1"/>
    <property type="molecule type" value="Genomic_DNA"/>
</dbReference>
<comment type="caution">
    <text evidence="1">The sequence shown here is derived from an EMBL/GenBank/DDBJ whole genome shotgun (WGS) entry which is preliminary data.</text>
</comment>
<reference evidence="1" key="1">
    <citation type="submission" date="2019-04" db="EMBL/GenBank/DDBJ databases">
        <title>Genome assembly of Zosterops borbonicus 15179.</title>
        <authorList>
            <person name="Leroy T."/>
            <person name="Anselmetti Y."/>
            <person name="Tilak M.-K."/>
            <person name="Nabholz B."/>
        </authorList>
    </citation>
    <scope>NUCLEOTIDE SEQUENCE</scope>
    <source>
        <strain evidence="1">HGM_15179</strain>
        <tissue evidence="1">Muscle</tissue>
    </source>
</reference>
<accession>A0A8K1LL71</accession>